<accession>A0ACC0NAP9</accession>
<dbReference type="EMBL" id="CM046393">
    <property type="protein sequence ID" value="KAI8550398.1"/>
    <property type="molecule type" value="Genomic_DNA"/>
</dbReference>
<organism evidence="1 2">
    <name type="scientific">Rhododendron molle</name>
    <name type="common">Chinese azalea</name>
    <name type="synonym">Azalea mollis</name>
    <dbReference type="NCBI Taxonomy" id="49168"/>
    <lineage>
        <taxon>Eukaryota</taxon>
        <taxon>Viridiplantae</taxon>
        <taxon>Streptophyta</taxon>
        <taxon>Embryophyta</taxon>
        <taxon>Tracheophyta</taxon>
        <taxon>Spermatophyta</taxon>
        <taxon>Magnoliopsida</taxon>
        <taxon>eudicotyledons</taxon>
        <taxon>Gunneridae</taxon>
        <taxon>Pentapetalae</taxon>
        <taxon>asterids</taxon>
        <taxon>Ericales</taxon>
        <taxon>Ericaceae</taxon>
        <taxon>Ericoideae</taxon>
        <taxon>Rhodoreae</taxon>
        <taxon>Rhododendron</taxon>
    </lineage>
</organism>
<name>A0ACC0NAP9_RHOML</name>
<reference evidence="1" key="1">
    <citation type="submission" date="2022-02" db="EMBL/GenBank/DDBJ databases">
        <title>Plant Genome Project.</title>
        <authorList>
            <person name="Zhang R.-G."/>
        </authorList>
    </citation>
    <scope>NUCLEOTIDE SEQUENCE</scope>
    <source>
        <strain evidence="1">AT1</strain>
    </source>
</reference>
<proteinExistence type="predicted"/>
<sequence>MAASLFVYSSHFQIVTDYKLNGPFQLSVDTVNSYVEKFWWANVAHMFGLEAAFDPSIYIISANQPKPEVIIPGENPVMFTRTVNNAKVEEIIDEEALRQVPFYFYYTLASTNDFWPLNEREEHGNEGEEPEEEEATENHPLPDVSLNLLFDEVIDAEMKVIHFISPIAPKLLTSI</sequence>
<evidence type="ECO:0000313" key="2">
    <source>
        <dbReference type="Proteomes" id="UP001062846"/>
    </source>
</evidence>
<protein>
    <submittedName>
        <fullName evidence="1">Uncharacterized protein</fullName>
    </submittedName>
</protein>
<comment type="caution">
    <text evidence="1">The sequence shown here is derived from an EMBL/GenBank/DDBJ whole genome shotgun (WGS) entry which is preliminary data.</text>
</comment>
<dbReference type="Proteomes" id="UP001062846">
    <property type="component" value="Chromosome 6"/>
</dbReference>
<evidence type="ECO:0000313" key="1">
    <source>
        <dbReference type="EMBL" id="KAI8550398.1"/>
    </source>
</evidence>
<gene>
    <name evidence="1" type="ORF">RHMOL_Rhmol06G0103200</name>
</gene>
<keyword evidence="2" id="KW-1185">Reference proteome</keyword>